<keyword evidence="5" id="KW-0675">Receptor</keyword>
<organism evidence="5 6">
    <name type="scientific">Pyramidobacter piscolens W5455</name>
    <dbReference type="NCBI Taxonomy" id="352165"/>
    <lineage>
        <taxon>Bacteria</taxon>
        <taxon>Thermotogati</taxon>
        <taxon>Synergistota</taxon>
        <taxon>Synergistia</taxon>
        <taxon>Synergistales</taxon>
        <taxon>Dethiosulfovibrionaceae</taxon>
        <taxon>Pyramidobacter</taxon>
    </lineage>
</organism>
<dbReference type="InterPro" id="IPR051010">
    <property type="entry name" value="BCAA_transport"/>
</dbReference>
<name>A0ABM9ZTG9_9BACT</name>
<feature type="chain" id="PRO_5045829093" evidence="3">
    <location>
        <begin position="21"/>
        <end position="384"/>
    </location>
</feature>
<evidence type="ECO:0000256" key="2">
    <source>
        <dbReference type="ARBA" id="ARBA00022729"/>
    </source>
</evidence>
<dbReference type="SUPFAM" id="SSF53822">
    <property type="entry name" value="Periplasmic binding protein-like I"/>
    <property type="match status" value="1"/>
</dbReference>
<dbReference type="EMBL" id="ADFP01000092">
    <property type="protein sequence ID" value="EFB90198.1"/>
    <property type="molecule type" value="Genomic_DNA"/>
</dbReference>
<dbReference type="Pfam" id="PF13458">
    <property type="entry name" value="Peripla_BP_6"/>
    <property type="match status" value="1"/>
</dbReference>
<evidence type="ECO:0000259" key="4">
    <source>
        <dbReference type="Pfam" id="PF13458"/>
    </source>
</evidence>
<dbReference type="RefSeq" id="WP_009165351.1">
    <property type="nucleotide sequence ID" value="NZ_ADFP01000092.1"/>
</dbReference>
<comment type="caution">
    <text evidence="5">The sequence shown here is derived from an EMBL/GenBank/DDBJ whole genome shotgun (WGS) entry which is preliminary data.</text>
</comment>
<sequence>MRKFCAFAVAFCMMASTALAANKVVRIGIFQPASGDSGAGGKQETLGSQFGFHETPTVVINGETYKVELVYADNGSSPDKAPSAAQKLVSAGVSVVLGSYGSAVSIAGSRYFADAGIPAIGVSCTNPQVTAGNTHYFRVCFLDPFQGTVLANYAYNALGARTAYCLGELGNDYDIGLCHYFKLAFEELGGKVVTDTFPTGNSDFTSYLTNASMYGADVFFCPTSLAYSTQIIAQAGAQGATFPILGSDTLDSNKTAEAAKNAKVRLIVSTFYQEGGSPKFDKDFKQWLHDDPEAMMNNGGNDMISAISVMGYDAYYTALEALKASASPDPRDVNKALWGVKYKGVSGMISFDKNGDAIRDSAFLKTVNPETGDWDFLAEHKISK</sequence>
<reference evidence="5 6" key="1">
    <citation type="submission" date="2009-12" db="EMBL/GenBank/DDBJ databases">
        <authorList>
            <person name="Shrivastava S."/>
            <person name="Madupu R."/>
            <person name="Durkin A.S."/>
            <person name="Torralba M."/>
            <person name="Methe B."/>
            <person name="Sutton G.G."/>
            <person name="Strausberg R.L."/>
            <person name="Nelson K.E."/>
        </authorList>
    </citation>
    <scope>NUCLEOTIDE SEQUENCE [LARGE SCALE GENOMIC DNA]</scope>
    <source>
        <strain evidence="5 6">W5455</strain>
    </source>
</reference>
<gene>
    <name evidence="5" type="ORF">HMPREF7215_1283</name>
</gene>
<protein>
    <submittedName>
        <fullName evidence="5">Receptor family ligand-binding protein</fullName>
    </submittedName>
</protein>
<proteinExistence type="inferred from homology"/>
<dbReference type="InterPro" id="IPR028082">
    <property type="entry name" value="Peripla_BP_I"/>
</dbReference>
<dbReference type="Gene3D" id="3.40.50.2300">
    <property type="match status" value="2"/>
</dbReference>
<keyword evidence="2 3" id="KW-0732">Signal</keyword>
<dbReference type="GeneID" id="90985257"/>
<keyword evidence="6" id="KW-1185">Reference proteome</keyword>
<accession>A0ABM9ZTG9</accession>
<feature type="signal peptide" evidence="3">
    <location>
        <begin position="1"/>
        <end position="20"/>
    </location>
</feature>
<dbReference type="Proteomes" id="UP000006462">
    <property type="component" value="Unassembled WGS sequence"/>
</dbReference>
<comment type="similarity">
    <text evidence="1">Belongs to the leucine-binding protein family.</text>
</comment>
<dbReference type="CDD" id="cd06347">
    <property type="entry name" value="PBP1_ABC_LivK_ligand_binding-like"/>
    <property type="match status" value="1"/>
</dbReference>
<feature type="domain" description="Leucine-binding protein" evidence="4">
    <location>
        <begin position="25"/>
        <end position="365"/>
    </location>
</feature>
<evidence type="ECO:0000313" key="6">
    <source>
        <dbReference type="Proteomes" id="UP000006462"/>
    </source>
</evidence>
<dbReference type="InterPro" id="IPR028081">
    <property type="entry name" value="Leu-bd"/>
</dbReference>
<evidence type="ECO:0000313" key="5">
    <source>
        <dbReference type="EMBL" id="EFB90198.1"/>
    </source>
</evidence>
<evidence type="ECO:0000256" key="1">
    <source>
        <dbReference type="ARBA" id="ARBA00010062"/>
    </source>
</evidence>
<dbReference type="PANTHER" id="PTHR30483:SF6">
    <property type="entry name" value="PERIPLASMIC BINDING PROTEIN OF ABC TRANSPORTER FOR NATURAL AMINO ACIDS"/>
    <property type="match status" value="1"/>
</dbReference>
<dbReference type="PANTHER" id="PTHR30483">
    <property type="entry name" value="LEUCINE-SPECIFIC-BINDING PROTEIN"/>
    <property type="match status" value="1"/>
</dbReference>
<evidence type="ECO:0000256" key="3">
    <source>
        <dbReference type="SAM" id="SignalP"/>
    </source>
</evidence>